<dbReference type="PANTHER" id="PTHR32248">
    <property type="entry name" value="RNA POLYMERASE SIGMA-54 FACTOR"/>
    <property type="match status" value="1"/>
</dbReference>
<dbReference type="EMBL" id="QMEC01000032">
    <property type="protein sequence ID" value="NMF63227.1"/>
    <property type="molecule type" value="Genomic_DNA"/>
</dbReference>
<dbReference type="Gene3D" id="1.10.10.60">
    <property type="entry name" value="Homeodomain-like"/>
    <property type="match status" value="1"/>
</dbReference>
<dbReference type="Pfam" id="PF04963">
    <property type="entry name" value="Sigma54_CBD"/>
    <property type="match status" value="1"/>
</dbReference>
<accession>A0ABX1M407</accession>
<keyword evidence="8" id="KW-0804">Transcription</keyword>
<dbReference type="Gene3D" id="1.10.10.1330">
    <property type="entry name" value="RNA polymerase sigma-54 factor, core-binding domain"/>
    <property type="match status" value="1"/>
</dbReference>
<evidence type="ECO:0000256" key="7">
    <source>
        <dbReference type="ARBA" id="ARBA00023125"/>
    </source>
</evidence>
<dbReference type="InterPro" id="IPR007634">
    <property type="entry name" value="RNA_pol_sigma_54_DNA-bd"/>
</dbReference>
<feature type="domain" description="RNA polymerase sigma factor 54 core-binding" evidence="10">
    <location>
        <begin position="78"/>
        <end position="262"/>
    </location>
</feature>
<keyword evidence="4" id="KW-0548">Nucleotidyltransferase</keyword>
<reference evidence="11 12" key="1">
    <citation type="submission" date="2018-06" db="EMBL/GenBank/DDBJ databases">
        <title>Comparative genomics of Brasilonema spp. strains.</title>
        <authorList>
            <person name="Alvarenga D.O."/>
            <person name="Fiore M.F."/>
            <person name="Varani A.M."/>
        </authorList>
    </citation>
    <scope>NUCLEOTIDE SEQUENCE [LARGE SCALE GENOMIC DNA]</scope>
    <source>
        <strain evidence="11 12">UFV-OR1</strain>
    </source>
</reference>
<keyword evidence="12" id="KW-1185">Reference proteome</keyword>
<organism evidence="11 12">
    <name type="scientific">Brasilonema octagenarum UFV-OR1</name>
    <dbReference type="NCBI Taxonomy" id="417115"/>
    <lineage>
        <taxon>Bacteria</taxon>
        <taxon>Bacillati</taxon>
        <taxon>Cyanobacteriota</taxon>
        <taxon>Cyanophyceae</taxon>
        <taxon>Nostocales</taxon>
        <taxon>Scytonemataceae</taxon>
        <taxon>Brasilonema</taxon>
        <taxon>Octagenarum group</taxon>
    </lineage>
</organism>
<dbReference type="PANTHER" id="PTHR32248:SF4">
    <property type="entry name" value="RNA POLYMERASE SIGMA-54 FACTOR"/>
    <property type="match status" value="1"/>
</dbReference>
<evidence type="ECO:0000256" key="6">
    <source>
        <dbReference type="ARBA" id="ARBA00023082"/>
    </source>
</evidence>
<evidence type="ECO:0000313" key="11">
    <source>
        <dbReference type="EMBL" id="NMF63227.1"/>
    </source>
</evidence>
<keyword evidence="6" id="KW-0731">Sigma factor</keyword>
<dbReference type="InterPro" id="IPR007046">
    <property type="entry name" value="RNA_pol_sigma_54_core-bd"/>
</dbReference>
<dbReference type="Pfam" id="PF04552">
    <property type="entry name" value="Sigma54_DBD"/>
    <property type="match status" value="1"/>
</dbReference>
<sequence>MSALISTPSVETHLETQAVLYPSLRYLVHLLPLDHRRVIKHVRNEVEQNPFLRSTTSSGNKETLVSDVLPDWYTPPAAELSLQEHLQGQISALNLSSRQQKALLYLIEWLSPSGYLEESPQVWAAGSGFSISELEAVIPDLQGLDPLGIGARSLQECLLLQLPNQPENLATLLVRDYLEEIAACVSNSTEAQCHREALLQKLRQTRSSLDSETLKSAIRQIQTLEPRPARNFSHSPAPIVTPDLKAEPHAGGWQVMLAYEVSRDFYLDEEAVAVLNRPHRKTKETQRLEVLLQKARSLLTALNQWQDNLLKVGEFLVARQQAFLSSRDALDLVPTPQQMVAQAVGLSNATISRIVRERYLLIGGQPSQIVPLQKLCTPARVGGHTPQQIQQFIQQLIQEESPAKPYSDDQLAQWIKLRFGLPIARRTVTKYRKMAGVDSSSRRKMPVGQGIRV</sequence>
<keyword evidence="7" id="KW-0238">DNA-binding</keyword>
<dbReference type="PROSITE" id="PS50044">
    <property type="entry name" value="SIGMA54_3"/>
    <property type="match status" value="1"/>
</dbReference>
<protein>
    <submittedName>
        <fullName evidence="11">RNA polymerase subunit sigma-54</fullName>
    </submittedName>
</protein>
<gene>
    <name evidence="11" type="ORF">DP115_10770</name>
</gene>
<evidence type="ECO:0000313" key="12">
    <source>
        <dbReference type="Proteomes" id="UP000762253"/>
    </source>
</evidence>
<evidence type="ECO:0000256" key="4">
    <source>
        <dbReference type="ARBA" id="ARBA00022695"/>
    </source>
</evidence>
<comment type="caution">
    <text evidence="11">The sequence shown here is derived from an EMBL/GenBank/DDBJ whole genome shotgun (WGS) entry which is preliminary data.</text>
</comment>
<evidence type="ECO:0000256" key="1">
    <source>
        <dbReference type="ARBA" id="ARBA00008798"/>
    </source>
</evidence>
<feature type="domain" description="RNA polymerase sigma factor 54 DNA-binding" evidence="9">
    <location>
        <begin position="291"/>
        <end position="444"/>
    </location>
</feature>
<keyword evidence="3" id="KW-0808">Transferase</keyword>
<dbReference type="PROSITE" id="PS00718">
    <property type="entry name" value="SIGMA54_2"/>
    <property type="match status" value="1"/>
</dbReference>
<evidence type="ECO:0000256" key="3">
    <source>
        <dbReference type="ARBA" id="ARBA00022679"/>
    </source>
</evidence>
<evidence type="ECO:0000256" key="5">
    <source>
        <dbReference type="ARBA" id="ARBA00023015"/>
    </source>
</evidence>
<dbReference type="PRINTS" id="PR00045">
    <property type="entry name" value="SIGMA54FCT"/>
</dbReference>
<comment type="similarity">
    <text evidence="1">Belongs to the sigma-54 factor family.</text>
</comment>
<dbReference type="RefSeq" id="WP_169264819.1">
    <property type="nucleotide sequence ID" value="NZ_QMEC01000032.1"/>
</dbReference>
<dbReference type="InterPro" id="IPR038709">
    <property type="entry name" value="RpoN_core-bd_sf"/>
</dbReference>
<evidence type="ECO:0000259" key="9">
    <source>
        <dbReference type="Pfam" id="PF04552"/>
    </source>
</evidence>
<keyword evidence="5" id="KW-0805">Transcription regulation</keyword>
<name>A0ABX1M407_9CYAN</name>
<proteinExistence type="inferred from homology"/>
<evidence type="ECO:0000256" key="2">
    <source>
        <dbReference type="ARBA" id="ARBA00022478"/>
    </source>
</evidence>
<dbReference type="InterPro" id="IPR000394">
    <property type="entry name" value="RNA_pol_sigma_54"/>
</dbReference>
<dbReference type="Proteomes" id="UP000762253">
    <property type="component" value="Unassembled WGS sequence"/>
</dbReference>
<evidence type="ECO:0000259" key="10">
    <source>
        <dbReference type="Pfam" id="PF04963"/>
    </source>
</evidence>
<evidence type="ECO:0000256" key="8">
    <source>
        <dbReference type="ARBA" id="ARBA00023163"/>
    </source>
</evidence>
<dbReference type="PIRSF" id="PIRSF000774">
    <property type="entry name" value="RpoN"/>
    <property type="match status" value="1"/>
</dbReference>
<keyword evidence="2" id="KW-0240">DNA-directed RNA polymerase</keyword>